<evidence type="ECO:0000256" key="1">
    <source>
        <dbReference type="SAM" id="MobiDB-lite"/>
    </source>
</evidence>
<dbReference type="Proteomes" id="UP000654257">
    <property type="component" value="Unassembled WGS sequence"/>
</dbReference>
<evidence type="ECO:0008006" key="4">
    <source>
        <dbReference type="Google" id="ProtNLM"/>
    </source>
</evidence>
<dbReference type="EMBL" id="BMCU01000002">
    <property type="protein sequence ID" value="GGG05241.1"/>
    <property type="molecule type" value="Genomic_DNA"/>
</dbReference>
<comment type="caution">
    <text evidence="2">The sequence shown here is derived from an EMBL/GenBank/DDBJ whole genome shotgun (WGS) entry which is preliminary data.</text>
</comment>
<dbReference type="AlphaFoldDB" id="A0A917D281"/>
<sequence length="442" mass="46459">MAVLRSATLLTRWRAALLVLVGTVGLAGCGSEPVPTAPPTTSASTFEQERTDGLDRLLEAWGTAVRSDDVAALRSLFDSSADPAFVDAEIRRAQNLVGVPLAEFGYRIDPDTTETPVPSETADAIAGATDVWAPPVVLRYAYAGADIGPTSRPVALLVARRGDDWKLVSDSTLPGSTRTTWRGPWDFGSVVVRSVDTAGTTSLVLGHEDRRATIDALAAETAAAVPAVTDFWGVGWSRRAVVVVASSDAEFAATTGTTTSNTDTAATTVSDPVTSGLVTGQRVVFSPGAQDRLTDFTRSTVLRHELTHVAARVATVDTAPLWMLEGFADYSGYRGSGRSFTELAPTLAAVVRAAGPPRVLPIDADFGAGGARGATAYESAWSVSAYVADRFGEPMLRTLYRAVAAGPSNPTVLDANLRRTLGVGTDDFLNGWGAWVNERANS</sequence>
<organism evidence="2 3">
    <name type="scientific">Rhodococcoides trifolii</name>
    <dbReference type="NCBI Taxonomy" id="908250"/>
    <lineage>
        <taxon>Bacteria</taxon>
        <taxon>Bacillati</taxon>
        <taxon>Actinomycetota</taxon>
        <taxon>Actinomycetes</taxon>
        <taxon>Mycobacteriales</taxon>
        <taxon>Nocardiaceae</taxon>
        <taxon>Rhodococcoides</taxon>
    </lineage>
</organism>
<dbReference type="RefSeq" id="WP_188544570.1">
    <property type="nucleotide sequence ID" value="NZ_BMCU01000002.1"/>
</dbReference>
<evidence type="ECO:0000313" key="2">
    <source>
        <dbReference type="EMBL" id="GGG05241.1"/>
    </source>
</evidence>
<name>A0A917D281_9NOCA</name>
<reference evidence="2" key="2">
    <citation type="submission" date="2020-09" db="EMBL/GenBank/DDBJ databases">
        <authorList>
            <person name="Sun Q."/>
            <person name="Sedlacek I."/>
        </authorList>
    </citation>
    <scope>NUCLEOTIDE SEQUENCE</scope>
    <source>
        <strain evidence="2">CCM 7905</strain>
    </source>
</reference>
<protein>
    <recommendedName>
        <fullName evidence="4">Peptidase</fullName>
    </recommendedName>
</protein>
<reference evidence="2" key="1">
    <citation type="journal article" date="2014" name="Int. J. Syst. Evol. Microbiol.">
        <title>Complete genome sequence of Corynebacterium casei LMG S-19264T (=DSM 44701T), isolated from a smear-ripened cheese.</title>
        <authorList>
            <consortium name="US DOE Joint Genome Institute (JGI-PGF)"/>
            <person name="Walter F."/>
            <person name="Albersmeier A."/>
            <person name="Kalinowski J."/>
            <person name="Ruckert C."/>
        </authorList>
    </citation>
    <scope>NUCLEOTIDE SEQUENCE</scope>
    <source>
        <strain evidence="2">CCM 7905</strain>
    </source>
</reference>
<accession>A0A917D281</accession>
<dbReference type="PROSITE" id="PS51257">
    <property type="entry name" value="PROKAR_LIPOPROTEIN"/>
    <property type="match status" value="1"/>
</dbReference>
<keyword evidence="3" id="KW-1185">Reference proteome</keyword>
<gene>
    <name evidence="2" type="ORF">GCM10007304_19150</name>
</gene>
<feature type="region of interest" description="Disordered" evidence="1">
    <location>
        <begin position="30"/>
        <end position="49"/>
    </location>
</feature>
<proteinExistence type="predicted"/>
<evidence type="ECO:0000313" key="3">
    <source>
        <dbReference type="Proteomes" id="UP000654257"/>
    </source>
</evidence>